<keyword evidence="1" id="KW-0812">Transmembrane</keyword>
<name>A0ABT0XKT9_9BACI</name>
<feature type="transmembrane region" description="Helical" evidence="1">
    <location>
        <begin position="7"/>
        <end position="27"/>
    </location>
</feature>
<evidence type="ECO:0000313" key="3">
    <source>
        <dbReference type="Proteomes" id="UP001203665"/>
    </source>
</evidence>
<gene>
    <name evidence="2" type="ORF">NDM98_14285</name>
</gene>
<keyword evidence="3" id="KW-1185">Reference proteome</keyword>
<proteinExistence type="predicted"/>
<comment type="caution">
    <text evidence="2">The sequence shown here is derived from an EMBL/GenBank/DDBJ whole genome shotgun (WGS) entry which is preliminary data.</text>
</comment>
<dbReference type="EMBL" id="JAMQJY010000001">
    <property type="protein sequence ID" value="MCM2676524.1"/>
    <property type="molecule type" value="Genomic_DNA"/>
</dbReference>
<accession>A0ABT0XKT9</accession>
<keyword evidence="1" id="KW-1133">Transmembrane helix</keyword>
<organism evidence="2 3">
    <name type="scientific">Alkalicoccobacillus plakortidis</name>
    <dbReference type="NCBI Taxonomy" id="444060"/>
    <lineage>
        <taxon>Bacteria</taxon>
        <taxon>Bacillati</taxon>
        <taxon>Bacillota</taxon>
        <taxon>Bacilli</taxon>
        <taxon>Bacillales</taxon>
        <taxon>Bacillaceae</taxon>
        <taxon>Alkalicoccobacillus</taxon>
    </lineage>
</organism>
<protein>
    <submittedName>
        <fullName evidence="2">Uncharacterized protein</fullName>
    </submittedName>
</protein>
<evidence type="ECO:0000313" key="2">
    <source>
        <dbReference type="EMBL" id="MCM2676524.1"/>
    </source>
</evidence>
<keyword evidence="1" id="KW-0472">Membrane</keyword>
<dbReference type="Proteomes" id="UP001203665">
    <property type="component" value="Unassembled WGS sequence"/>
</dbReference>
<reference evidence="2" key="1">
    <citation type="submission" date="2022-06" db="EMBL/GenBank/DDBJ databases">
        <title>Alkalicoccobacillus porphyridii sp. nov., isolated from a marine red alga, Porphyridium purpureum and reclassification of Shouchella plakortidis and Shouchella gibsonii as Alkalicoccobacillus plakortidis comb. nov. and Alkalicoccobacillus gibsonii comb. nov.</title>
        <authorList>
            <person name="Kim K.H."/>
            <person name="Lee J.K."/>
            <person name="Han D.M."/>
            <person name="Baek J.H."/>
            <person name="Jeon C.O."/>
        </authorList>
    </citation>
    <scope>NUCLEOTIDE SEQUENCE</scope>
    <source>
        <strain evidence="2">DSM 19153</strain>
    </source>
</reference>
<dbReference type="RefSeq" id="WP_251608809.1">
    <property type="nucleotide sequence ID" value="NZ_JAMQJY010000001.1"/>
</dbReference>
<evidence type="ECO:0000256" key="1">
    <source>
        <dbReference type="SAM" id="Phobius"/>
    </source>
</evidence>
<sequence length="70" mass="8091">MDKHKRNIWIAFIGSVIIIAVTVVTIIQISRNHQENMAIIEQCFEKFEQEGSVVVVEKKSFWSPVTCEKN</sequence>